<feature type="signal peptide" evidence="1">
    <location>
        <begin position="1"/>
        <end position="33"/>
    </location>
</feature>
<feature type="chain" id="PRO_5009245510" description="Peptidase inhibitor family I36" evidence="1">
    <location>
        <begin position="34"/>
        <end position="130"/>
    </location>
</feature>
<dbReference type="STRING" id="211114.SAMN04489726_1681"/>
<proteinExistence type="predicted"/>
<dbReference type="EMBL" id="LT629701">
    <property type="protein sequence ID" value="SDM44906.1"/>
    <property type="molecule type" value="Genomic_DNA"/>
</dbReference>
<evidence type="ECO:0008006" key="4">
    <source>
        <dbReference type="Google" id="ProtNLM"/>
    </source>
</evidence>
<evidence type="ECO:0000313" key="2">
    <source>
        <dbReference type="EMBL" id="SDM44906.1"/>
    </source>
</evidence>
<keyword evidence="3" id="KW-1185">Reference proteome</keyword>
<dbReference type="eggNOG" id="ENOG5031J9I">
    <property type="taxonomic scope" value="Bacteria"/>
</dbReference>
<organism evidence="2 3">
    <name type="scientific">Allokutzneria albata</name>
    <name type="common">Kibdelosporangium albatum</name>
    <dbReference type="NCBI Taxonomy" id="211114"/>
    <lineage>
        <taxon>Bacteria</taxon>
        <taxon>Bacillati</taxon>
        <taxon>Actinomycetota</taxon>
        <taxon>Actinomycetes</taxon>
        <taxon>Pseudonocardiales</taxon>
        <taxon>Pseudonocardiaceae</taxon>
        <taxon>Allokutzneria</taxon>
    </lineage>
</organism>
<evidence type="ECO:0000256" key="1">
    <source>
        <dbReference type="SAM" id="SignalP"/>
    </source>
</evidence>
<dbReference type="Proteomes" id="UP000183376">
    <property type="component" value="Chromosome I"/>
</dbReference>
<keyword evidence="1" id="KW-0732">Signal</keyword>
<name>A0A1G9TB71_ALLAB</name>
<protein>
    <recommendedName>
        <fullName evidence="4">Peptidase inhibitor family I36</fullName>
    </recommendedName>
</protein>
<gene>
    <name evidence="2" type="ORF">SAMN04489726_1681</name>
</gene>
<dbReference type="AlphaFoldDB" id="A0A1G9TB71"/>
<reference evidence="2 3" key="1">
    <citation type="submission" date="2016-10" db="EMBL/GenBank/DDBJ databases">
        <authorList>
            <person name="de Groot N.N."/>
        </authorList>
    </citation>
    <scope>NUCLEOTIDE SEQUENCE [LARGE SCALE GENOMIC DNA]</scope>
    <source>
        <strain evidence="2 3">DSM 44149</strain>
    </source>
</reference>
<evidence type="ECO:0000313" key="3">
    <source>
        <dbReference type="Proteomes" id="UP000183376"/>
    </source>
</evidence>
<dbReference type="RefSeq" id="WP_197683996.1">
    <property type="nucleotide sequence ID" value="NZ_JOEF01000035.1"/>
</dbReference>
<accession>A0A1G9TB71</accession>
<sequence length="130" mass="14167">MAKKTVLKRLGAAASATVAALGMVLVLTPSAQADGEWCNNQTCIKTFDSGTYLGRVEVSVWTQNQAGTVNAKVWTTNGWSAWTHSEYVGAFRTYRGWVYPQRHFPNQTRLCAEGYKSGGKYGLPCVTLVG</sequence>